<dbReference type="InterPro" id="IPR046780">
    <property type="entry name" value="aBig_2"/>
</dbReference>
<dbReference type="GO" id="GO:0005975">
    <property type="term" value="P:carbohydrate metabolic process"/>
    <property type="evidence" value="ECO:0007669"/>
    <property type="project" value="InterPro"/>
</dbReference>
<comment type="caution">
    <text evidence="4">The sequence shown here is derived from an EMBL/GenBank/DDBJ whole genome shotgun (WGS) entry which is preliminary data.</text>
</comment>
<evidence type="ECO:0000259" key="1">
    <source>
        <dbReference type="Pfam" id="PF07944"/>
    </source>
</evidence>
<dbReference type="SUPFAM" id="SSF48208">
    <property type="entry name" value="Six-hairpin glycosidases"/>
    <property type="match status" value="1"/>
</dbReference>
<feature type="domain" description="Non-reducing end beta-L-arabinofuranosidase-like GH127 catalytic" evidence="1">
    <location>
        <begin position="202"/>
        <end position="579"/>
    </location>
</feature>
<dbReference type="PANTHER" id="PTHR31151:SF0">
    <property type="entry name" value="PROLINE-TRNA LIGASE (DUF1680)"/>
    <property type="match status" value="1"/>
</dbReference>
<dbReference type="AlphaFoldDB" id="A0A2Y9CAU1"/>
<gene>
    <name evidence="4" type="ORF">A8806_12330</name>
</gene>
<accession>A0A2Y9CAU1</accession>
<sequence>MMTTTEKQNVIEEDIHAIYLGNLNTVEFNLDLPTKGKNGSVITWESSHEGILQPDGTVRRPAYGMGNRKIELTATFTYGEVCKTQVYDITVLEEVKKDTIQKVYPLKVKVNKGKEYMLPAYTVVDTEDGDTIVKEVQWDENRMHLFEYGGTYFFSGKVKDTKEAVTLEVQVLEESKADICNKEKKAISISDTEDAGNLILLEGSPYYEAQQNMHAYLKKQDLDQFLYSFREAAVLPVRQAKPMRGWDSPEGLLRGHTTGHFLTALALAYHSTGEECFKEKADYLVEELQKCQEAFGRLEGYQKGFLSAYSQEQFDLLEQYVTYPKIWAPYYTMHKILAGLIDSYRFTRNETALKVAEGLGDWITARLKKLHPEQLEKMWSIYIAGEFGGINESLIWLYEYTGKTEYIETARLFDNEKLLLPLENHIDALSGIHANQHIPQIIGMLKRFDATKEAPDYERAAFFWDVVTRFHSYSIGGVGEAEMFHARNRIGGLLTDSTAESCASYNMLKLTKMLYEYEPRADYMDYYERTVLNHIVPGLDKKKTGESTYFFPLKAGAKREFLFENSCCHGTGMESHSKYLDSAYFYGDETLYINQFIPSKILWEKGGYEIVQYGESNHPEMIVLEISRLSKESARPIIKRVKLRKPDWCQGEVKLKVNQEIQVAEEQEGYIVADLCFEQGTVGLELEYPCGLHIRTTPDVPELTTLFYGPYVLAAVTDELEHIHVKKGDKPLETLWKRDGEELVFHCQGYSFIPLYQIDEQSYQVYFVMEY</sequence>
<keyword evidence="5" id="KW-1185">Reference proteome</keyword>
<evidence type="ECO:0000313" key="5">
    <source>
        <dbReference type="Proteomes" id="UP000245845"/>
    </source>
</evidence>
<dbReference type="Pfam" id="PF20736">
    <property type="entry name" value="Glyco_hydro127M"/>
    <property type="match status" value="1"/>
</dbReference>
<dbReference type="InterPro" id="IPR012878">
    <property type="entry name" value="Beta-AFase-like_GH127_cat"/>
</dbReference>
<dbReference type="Pfam" id="PF20578">
    <property type="entry name" value="aBig_2"/>
    <property type="match status" value="1"/>
</dbReference>
<organism evidence="4 5">
    <name type="scientific">Faecalicatena orotica</name>
    <dbReference type="NCBI Taxonomy" id="1544"/>
    <lineage>
        <taxon>Bacteria</taxon>
        <taxon>Bacillati</taxon>
        <taxon>Bacillota</taxon>
        <taxon>Clostridia</taxon>
        <taxon>Lachnospirales</taxon>
        <taxon>Lachnospiraceae</taxon>
        <taxon>Faecalicatena</taxon>
    </lineage>
</organism>
<name>A0A2Y9CAU1_9FIRM</name>
<proteinExistence type="predicted"/>
<dbReference type="EMBL" id="QGDL01000023">
    <property type="protein sequence ID" value="PWJ19441.1"/>
    <property type="molecule type" value="Genomic_DNA"/>
</dbReference>
<feature type="domain" description="Atrophied bacterial Ig" evidence="2">
    <location>
        <begin position="22"/>
        <end position="93"/>
    </location>
</feature>
<dbReference type="PANTHER" id="PTHR31151">
    <property type="entry name" value="PROLINE-TRNA LIGASE (DUF1680)"/>
    <property type="match status" value="1"/>
</dbReference>
<dbReference type="Pfam" id="PF07944">
    <property type="entry name" value="Beta-AFase-like_GH127_cat"/>
    <property type="match status" value="1"/>
</dbReference>
<evidence type="ECO:0000313" key="4">
    <source>
        <dbReference type="EMBL" id="PWJ19441.1"/>
    </source>
</evidence>
<dbReference type="InterPro" id="IPR008928">
    <property type="entry name" value="6-hairpin_glycosidase_sf"/>
</dbReference>
<dbReference type="Proteomes" id="UP000245845">
    <property type="component" value="Unassembled WGS sequence"/>
</dbReference>
<protein>
    <recommendedName>
        <fullName evidence="6">DUF1680 family protein</fullName>
    </recommendedName>
</protein>
<reference evidence="4 5" key="1">
    <citation type="submission" date="2018-05" db="EMBL/GenBank/DDBJ databases">
        <title>The Hungate 1000. A catalogue of reference genomes from the rumen microbiome.</title>
        <authorList>
            <person name="Kelly W."/>
        </authorList>
    </citation>
    <scope>NUCLEOTIDE SEQUENCE [LARGE SCALE GENOMIC DNA]</scope>
    <source>
        <strain evidence="4 5">NLAE-zl-C242</strain>
    </source>
</reference>
<dbReference type="RefSeq" id="WP_109733875.1">
    <property type="nucleotide sequence ID" value="NZ_BAAACK010000005.1"/>
</dbReference>
<evidence type="ECO:0008006" key="6">
    <source>
        <dbReference type="Google" id="ProtNLM"/>
    </source>
</evidence>
<dbReference type="InterPro" id="IPR049046">
    <property type="entry name" value="Beta-AFase-like_GH127_middle"/>
</dbReference>
<evidence type="ECO:0000259" key="3">
    <source>
        <dbReference type="Pfam" id="PF20736"/>
    </source>
</evidence>
<evidence type="ECO:0000259" key="2">
    <source>
        <dbReference type="Pfam" id="PF20578"/>
    </source>
</evidence>
<feature type="domain" description="Non-reducing end beta-L-arabinofuranosidase-like GH127 middle" evidence="3">
    <location>
        <begin position="590"/>
        <end position="675"/>
    </location>
</feature>
<dbReference type="OrthoDB" id="9757939at2"/>